<comment type="caution">
    <text evidence="1">The sequence shown here is derived from an EMBL/GenBank/DDBJ whole genome shotgun (WGS) entry which is preliminary data.</text>
</comment>
<accession>A0ABV8MLI7</accession>
<organism evidence="1 2">
    <name type="scientific">Chitinimonas lacunae</name>
    <dbReference type="NCBI Taxonomy" id="1963018"/>
    <lineage>
        <taxon>Bacteria</taxon>
        <taxon>Pseudomonadati</taxon>
        <taxon>Pseudomonadota</taxon>
        <taxon>Betaproteobacteria</taxon>
        <taxon>Neisseriales</taxon>
        <taxon>Chitinibacteraceae</taxon>
        <taxon>Chitinimonas</taxon>
    </lineage>
</organism>
<reference evidence="2" key="1">
    <citation type="journal article" date="2019" name="Int. J. Syst. Evol. Microbiol.">
        <title>The Global Catalogue of Microorganisms (GCM) 10K type strain sequencing project: providing services to taxonomists for standard genome sequencing and annotation.</title>
        <authorList>
            <consortium name="The Broad Institute Genomics Platform"/>
            <consortium name="The Broad Institute Genome Sequencing Center for Infectious Disease"/>
            <person name="Wu L."/>
            <person name="Ma J."/>
        </authorList>
    </citation>
    <scope>NUCLEOTIDE SEQUENCE [LARGE SCALE GENOMIC DNA]</scope>
    <source>
        <strain evidence="2">LMG 29894</strain>
    </source>
</reference>
<name>A0ABV8MLI7_9NEIS</name>
<keyword evidence="2" id="KW-1185">Reference proteome</keyword>
<evidence type="ECO:0000313" key="2">
    <source>
        <dbReference type="Proteomes" id="UP001595791"/>
    </source>
</evidence>
<evidence type="ECO:0000313" key="1">
    <source>
        <dbReference type="EMBL" id="MFC4158998.1"/>
    </source>
</evidence>
<dbReference type="Proteomes" id="UP001595791">
    <property type="component" value="Unassembled WGS sequence"/>
</dbReference>
<dbReference type="EMBL" id="JBHSBU010000001">
    <property type="protein sequence ID" value="MFC4158998.1"/>
    <property type="molecule type" value="Genomic_DNA"/>
</dbReference>
<dbReference type="RefSeq" id="WP_378162273.1">
    <property type="nucleotide sequence ID" value="NZ_JBHSBU010000001.1"/>
</dbReference>
<protein>
    <recommendedName>
        <fullName evidence="3">DUF1493 family protein</fullName>
    </recommendedName>
</protein>
<gene>
    <name evidence="1" type="ORF">ACFOW7_06465</name>
</gene>
<sequence length="131" mass="14705">MHFSAIESFAMTLEKPVGALARAYLKALGYDDSIIETWTEGTRLLHDLGICGDSIVEDLEVLHRKFGVDLTSFNVWAHFPSELSMDALLALLLPIERYLRGAAIVRRFDKIYPPVSLRMIEDAIANGRLVD</sequence>
<evidence type="ECO:0008006" key="3">
    <source>
        <dbReference type="Google" id="ProtNLM"/>
    </source>
</evidence>
<proteinExistence type="predicted"/>